<comment type="caution">
    <text evidence="1">The sequence shown here is derived from an EMBL/GenBank/DDBJ whole genome shotgun (WGS) entry which is preliminary data.</text>
</comment>
<organism evidence="1 2">
    <name type="scientific">Leishmania tarentolae</name>
    <name type="common">Sauroleishmania tarentolae</name>
    <dbReference type="NCBI Taxonomy" id="5689"/>
    <lineage>
        <taxon>Eukaryota</taxon>
        <taxon>Discoba</taxon>
        <taxon>Euglenozoa</taxon>
        <taxon>Kinetoplastea</taxon>
        <taxon>Metakinetoplastina</taxon>
        <taxon>Trypanosomatida</taxon>
        <taxon>Trypanosomatidae</taxon>
        <taxon>Leishmaniinae</taxon>
        <taxon>Leishmania</taxon>
        <taxon>lizard Leishmania</taxon>
    </lineage>
</organism>
<dbReference type="VEuPathDB" id="TriTrypDB:LtaPh_0800200"/>
<proteinExistence type="predicted"/>
<dbReference type="EMBL" id="BLBS01000009">
    <property type="protein sequence ID" value="GET86131.1"/>
    <property type="molecule type" value="Genomic_DNA"/>
</dbReference>
<keyword evidence="2" id="KW-1185">Reference proteome</keyword>
<dbReference type="OrthoDB" id="270273at2759"/>
<gene>
    <name evidence="1" type="ORF">LtaPh_0800200</name>
</gene>
<evidence type="ECO:0000313" key="1">
    <source>
        <dbReference type="EMBL" id="GET86131.1"/>
    </source>
</evidence>
<accession>A0A640KAH0</accession>
<sequence length="273" mass="30198">MNKCFWDAGREERSLQSPLLNGSYKRCREENCTRDGYRGHLAPHLRVQVVWESTSTFVSLRGHVLDACGRFNSAEFPGLAIFYNPVVACVASGTVTLHVDNSPEVMERILCEKRLLPCPVHGPFRCPCHIMHEAADGVAQLLREIFCENLPFDVSIDCYRPYPHILIDSKSRTWSVALVGLPLPPKSFGPFPLGSITSPQSIKSYWSQYTEKSKVIEDACIMCGIVSGSQCTRCLSRLCERCGERCGSCGSYVCRGCSTAGADGTTICYNCSC</sequence>
<name>A0A640KAH0_LEITA</name>
<reference evidence="1" key="1">
    <citation type="submission" date="2019-11" db="EMBL/GenBank/DDBJ databases">
        <title>Leishmania tarentolae CDS.</title>
        <authorList>
            <person name="Goto Y."/>
            <person name="Yamagishi J."/>
        </authorList>
    </citation>
    <scope>NUCLEOTIDE SEQUENCE [LARGE SCALE GENOMIC DNA]</scope>
    <source>
        <strain evidence="1">Parrot Tar II</strain>
    </source>
</reference>
<protein>
    <submittedName>
        <fullName evidence="1">Uncharacterized protein</fullName>
    </submittedName>
</protein>
<evidence type="ECO:0000313" key="2">
    <source>
        <dbReference type="Proteomes" id="UP000419144"/>
    </source>
</evidence>
<dbReference type="Proteomes" id="UP000419144">
    <property type="component" value="Unassembled WGS sequence"/>
</dbReference>
<dbReference type="AlphaFoldDB" id="A0A640KAH0"/>